<dbReference type="EMBL" id="WWBZ02000082">
    <property type="protein sequence ID" value="KAF4301200.1"/>
    <property type="molecule type" value="Genomic_DNA"/>
</dbReference>
<dbReference type="InterPro" id="IPR004572">
    <property type="entry name" value="Protoporphyrinogen_oxidase"/>
</dbReference>
<comment type="function">
    <text evidence="2">Catalyzes the 6-electron oxidation of protoporphyrinogen-IX to form protoporphyrin-IX.</text>
</comment>
<gene>
    <name evidence="15" type="ORF">GTA08_BOTSDO10683</name>
</gene>
<feature type="compositionally biased region" description="Polar residues" evidence="12">
    <location>
        <begin position="266"/>
        <end position="275"/>
    </location>
</feature>
<dbReference type="AlphaFoldDB" id="A0A8H4IHL4"/>
<dbReference type="InterPro" id="IPR050464">
    <property type="entry name" value="Zeta_carotene_desat/Oxidored"/>
</dbReference>
<dbReference type="Gene3D" id="4.10.1000.40">
    <property type="match status" value="1"/>
</dbReference>
<dbReference type="OrthoDB" id="438553at2759"/>
<evidence type="ECO:0000256" key="4">
    <source>
        <dbReference type="ARBA" id="ARBA00010551"/>
    </source>
</evidence>
<proteinExistence type="inferred from homology"/>
<dbReference type="Gene3D" id="3.50.50.60">
    <property type="entry name" value="FAD/NAD(P)-binding domain"/>
    <property type="match status" value="1"/>
</dbReference>
<name>A0A8H4IHL4_9PEZI</name>
<evidence type="ECO:0000256" key="6">
    <source>
        <dbReference type="ARBA" id="ARBA00022630"/>
    </source>
</evidence>
<dbReference type="FunFam" id="1.10.340.40:FF:000001">
    <property type="entry name" value="Nuclear polyadenylated RNA-binding protein nab2"/>
    <property type="match status" value="1"/>
</dbReference>
<dbReference type="InterPro" id="IPR055046">
    <property type="entry name" value="Nab2-like_Znf-CCCH"/>
</dbReference>
<keyword evidence="10" id="KW-0627">Porphyrin biosynthesis</keyword>
<dbReference type="UniPathway" id="UPA00251">
    <property type="reaction ID" value="UER00324"/>
</dbReference>
<keyword evidence="6" id="KW-0285">Flavoprotein</keyword>
<feature type="region of interest" description="Disordered" evidence="12">
    <location>
        <begin position="126"/>
        <end position="149"/>
    </location>
</feature>
<feature type="region of interest" description="Disordered" evidence="12">
    <location>
        <begin position="162"/>
        <end position="195"/>
    </location>
</feature>
<dbReference type="InterPro" id="IPR002937">
    <property type="entry name" value="Amino_oxidase"/>
</dbReference>
<evidence type="ECO:0000256" key="2">
    <source>
        <dbReference type="ARBA" id="ARBA00002600"/>
    </source>
</evidence>
<dbReference type="InterPro" id="IPR036188">
    <property type="entry name" value="FAD/NAD-bd_sf"/>
</dbReference>
<evidence type="ECO:0000256" key="1">
    <source>
        <dbReference type="ARBA" id="ARBA00001974"/>
    </source>
</evidence>
<evidence type="ECO:0000259" key="14">
    <source>
        <dbReference type="Pfam" id="PF22683"/>
    </source>
</evidence>
<comment type="similarity">
    <text evidence="4">Belongs to the protoporphyrinogen/coproporphyrinogen oxidase family. Protoporphyrinogen oxidase subfamily.</text>
</comment>
<evidence type="ECO:0000256" key="10">
    <source>
        <dbReference type="ARBA" id="ARBA00023244"/>
    </source>
</evidence>
<evidence type="ECO:0000256" key="12">
    <source>
        <dbReference type="SAM" id="MobiDB-lite"/>
    </source>
</evidence>
<keyword evidence="8" id="KW-0560">Oxidoreductase</keyword>
<feature type="region of interest" description="Disordered" evidence="12">
    <location>
        <begin position="266"/>
        <end position="323"/>
    </location>
</feature>
<reference evidence="15" key="1">
    <citation type="submission" date="2020-04" db="EMBL/GenBank/DDBJ databases">
        <title>Genome Assembly and Annotation of Botryosphaeria dothidea sdau 11-99, a Latent Pathogen of Apple Fruit Ring Rot in China.</title>
        <authorList>
            <person name="Yu C."/>
            <person name="Diao Y."/>
            <person name="Lu Q."/>
            <person name="Zhao J."/>
            <person name="Cui S."/>
            <person name="Peng C."/>
            <person name="He B."/>
            <person name="Liu H."/>
        </authorList>
    </citation>
    <scope>NUCLEOTIDE SEQUENCE [LARGE SCALE GENOMIC DNA]</scope>
    <source>
        <strain evidence="15">Sdau11-99</strain>
    </source>
</reference>
<dbReference type="NCBIfam" id="TIGR00562">
    <property type="entry name" value="proto_IX_ox"/>
    <property type="match status" value="1"/>
</dbReference>
<evidence type="ECO:0000256" key="11">
    <source>
        <dbReference type="ARBA" id="ARBA00047554"/>
    </source>
</evidence>
<dbReference type="Proteomes" id="UP000572817">
    <property type="component" value="Unassembled WGS sequence"/>
</dbReference>
<evidence type="ECO:0000256" key="9">
    <source>
        <dbReference type="ARBA" id="ARBA00023133"/>
    </source>
</evidence>
<dbReference type="SUPFAM" id="SSF54373">
    <property type="entry name" value="FAD-linked reductases, C-terminal domain"/>
    <property type="match status" value="1"/>
</dbReference>
<dbReference type="PANTHER" id="PTHR42923">
    <property type="entry name" value="PROTOPORPHYRINOGEN OXIDASE"/>
    <property type="match status" value="1"/>
</dbReference>
<dbReference type="Pfam" id="PF22683">
    <property type="entry name" value="Nab2-like_zf-CCCH"/>
    <property type="match status" value="1"/>
</dbReference>
<keyword evidence="7" id="KW-0274">FAD</keyword>
<dbReference type="GO" id="GO:0005743">
    <property type="term" value="C:mitochondrial inner membrane"/>
    <property type="evidence" value="ECO:0007669"/>
    <property type="project" value="TreeGrafter"/>
</dbReference>
<dbReference type="InterPro" id="IPR043094">
    <property type="entry name" value="Nab2/ZC3H14_N_sf"/>
</dbReference>
<comment type="cofactor">
    <cofactor evidence="1">
        <name>FAD</name>
        <dbReference type="ChEBI" id="CHEBI:57692"/>
    </cofactor>
</comment>
<accession>A0A8H4IHL4</accession>
<keyword evidence="9" id="KW-0350">Heme biosynthesis</keyword>
<sequence length="1170" mass="128109">MATEVQMGTPLAEAIQNVVQPKLAEVGWSTGGSDDTALSEYIILMLVNGKTQEQIASELASDLLSLSPDDPAPRDFSRWLFEQVHALNAQLNGGVLTQGTDHGASAQPTDAEGSTEMLGMDAEMGDASQSTIPTGPKAMRNGHQGNRDKRMLGHLNKAMDRSSDAALHRVRGGGGVGRVNSHGGREPPKGPRHQQNRSMAIMNGLNGMQHNGMGMPGAGNMGMPGNPNQMMDAFKMYENMSAQMAQMSQMLASAGYAQPQQPFINPAFQKNQRGNGKSLFDRVDNSSRKNNRPQQSKRQQPQDTEMGEGVQSAPNGEGGDTMDMEAKGEAKAQWDTMCKFNTYCKVADCPFAHQTPAGPPGITVDLNDECSYDVSCKNYKCTAKHHSPAKKTAFQSEVPCRFGVNCNNTKCAFQHPPPICRYGDNCNNANCQFTHLETKCKFSPCTNPRCPYKHEEGQRAVGKEHVSERKFVDETQEEELILPGKSDGDEIQEAQAQDVDVVTKKEAKNGTSLQRWNDSKRPGFGQLKARPSITSLRASEGSNAIIKLRRPRSQEQPLPLVATVAASRAMQSRSHALPRSIHVLRTQLSLAVPRRFPFSACCSQSRRLYSRRLDSSQERQNIAILGGGITGLATAHYLTKTLRNANITVYEANPRLGGWLQSQRVEVPGGSVLFEQGPRTIRQANSSLVTTHLVQDLGLVDEVVYTSKTSPAARNRYVYYPNHLVKMPGPGMSMFQMARTLLFEPALAGAIPAFAGEWFRPPRDPDVTDESMGSFLERRLGSRQVADNLLSAVMHGIYAGDIYQLSAKSIMPFQWHLEGKYGSVIKGIWRVQQESSGTVPITQREADFIKSFQDEPPLERDFLQKLRTASVFSFRNGIQTIVNRIKDSLSDNDGVQIKTGSKVTKLEKDETGKVKIHSQGDASPQTSDLVISALPANALAKIATAGQSPTNPTSFAPLANISSVNVMVVNLFFSDPNVLPTSGFGYLLPRSIPFEQNPERALGVIFDSDAVSGQDTANGTKVTVMLGGHWWDVWAPEDLYSPEEGVEMARTVLARHLGIVADPAATNVSLHSDAIPQYKVGHEQRMKDAHYALKRAYGGRVRAVGNSYTGVGVNDCLRAARDLARQLGSEGIMDDKTGLEYFVEPTKWVRMGMTVNLGQRRDSKAEEETR</sequence>
<dbReference type="Gene3D" id="4.10.1000.30">
    <property type="match status" value="1"/>
</dbReference>
<comment type="pathway">
    <text evidence="3">Porphyrin-containing compound metabolism; protoporphyrin-IX biosynthesis; protoporphyrin-IX from protoporphyrinogen-IX: step 1/1.</text>
</comment>
<comment type="caution">
    <text evidence="15">The sequence shown here is derived from an EMBL/GenBank/DDBJ whole genome shotgun (WGS) entry which is preliminary data.</text>
</comment>
<dbReference type="Gene3D" id="1.10.340.40">
    <property type="entry name" value="Nuclear abundant poly(A) RNA-bind protein 2, N-terminal domain"/>
    <property type="match status" value="1"/>
</dbReference>
<evidence type="ECO:0000313" key="16">
    <source>
        <dbReference type="Proteomes" id="UP000572817"/>
    </source>
</evidence>
<feature type="compositionally biased region" description="Polar residues" evidence="12">
    <location>
        <begin position="292"/>
        <end position="303"/>
    </location>
</feature>
<keyword evidence="16" id="KW-1185">Reference proteome</keyword>
<evidence type="ECO:0000256" key="5">
    <source>
        <dbReference type="ARBA" id="ARBA00012867"/>
    </source>
</evidence>
<protein>
    <recommendedName>
        <fullName evidence="5">protoporphyrinogen oxidase</fullName>
        <ecNumber evidence="5">1.3.3.4</ecNumber>
    </recommendedName>
</protein>
<dbReference type="SUPFAM" id="SSF51905">
    <property type="entry name" value="FAD/NAD(P)-binding domain"/>
    <property type="match status" value="1"/>
</dbReference>
<evidence type="ECO:0000256" key="7">
    <source>
        <dbReference type="ARBA" id="ARBA00022827"/>
    </source>
</evidence>
<feature type="domain" description="Amine oxidase" evidence="13">
    <location>
        <begin position="629"/>
        <end position="1126"/>
    </location>
</feature>
<dbReference type="GO" id="GO:0006782">
    <property type="term" value="P:protoporphyrinogen IX biosynthetic process"/>
    <property type="evidence" value="ECO:0007669"/>
    <property type="project" value="UniProtKB-UniPathway"/>
</dbReference>
<evidence type="ECO:0000259" key="13">
    <source>
        <dbReference type="Pfam" id="PF01593"/>
    </source>
</evidence>
<evidence type="ECO:0000256" key="8">
    <source>
        <dbReference type="ARBA" id="ARBA00023002"/>
    </source>
</evidence>
<evidence type="ECO:0000313" key="15">
    <source>
        <dbReference type="EMBL" id="KAF4301200.1"/>
    </source>
</evidence>
<dbReference type="Pfam" id="PF01593">
    <property type="entry name" value="Amino_oxidase"/>
    <property type="match status" value="1"/>
</dbReference>
<dbReference type="GO" id="GO:0004729">
    <property type="term" value="F:oxygen-dependent protoporphyrinogen oxidase activity"/>
    <property type="evidence" value="ECO:0007669"/>
    <property type="project" value="UniProtKB-EC"/>
</dbReference>
<feature type="domain" description="Nab2-like CCCH zinc finger" evidence="14">
    <location>
        <begin position="440"/>
        <end position="459"/>
    </location>
</feature>
<organism evidence="15 16">
    <name type="scientific">Botryosphaeria dothidea</name>
    <dbReference type="NCBI Taxonomy" id="55169"/>
    <lineage>
        <taxon>Eukaryota</taxon>
        <taxon>Fungi</taxon>
        <taxon>Dikarya</taxon>
        <taxon>Ascomycota</taxon>
        <taxon>Pezizomycotina</taxon>
        <taxon>Dothideomycetes</taxon>
        <taxon>Dothideomycetes incertae sedis</taxon>
        <taxon>Botryosphaeriales</taxon>
        <taxon>Botryosphaeriaceae</taxon>
        <taxon>Botryosphaeria</taxon>
    </lineage>
</organism>
<comment type="catalytic activity">
    <reaction evidence="11">
        <text>protoporphyrinogen IX + 3 O2 = protoporphyrin IX + 3 H2O2</text>
        <dbReference type="Rhea" id="RHEA:25576"/>
        <dbReference type="ChEBI" id="CHEBI:15379"/>
        <dbReference type="ChEBI" id="CHEBI:16240"/>
        <dbReference type="ChEBI" id="CHEBI:57306"/>
        <dbReference type="ChEBI" id="CHEBI:57307"/>
        <dbReference type="EC" id="1.3.3.4"/>
    </reaction>
</comment>
<dbReference type="EC" id="1.3.3.4" evidence="5"/>
<dbReference type="Pfam" id="PF14608">
    <property type="entry name" value="zf-CCCH_2"/>
    <property type="match status" value="3"/>
</dbReference>
<evidence type="ECO:0000256" key="3">
    <source>
        <dbReference type="ARBA" id="ARBA00005073"/>
    </source>
</evidence>
<dbReference type="PANTHER" id="PTHR42923:SF3">
    <property type="entry name" value="PROTOPORPHYRINOGEN OXIDASE"/>
    <property type="match status" value="1"/>
</dbReference>